<proteinExistence type="predicted"/>
<accession>A0ABR2M7C3</accession>
<evidence type="ECO:0000313" key="1">
    <source>
        <dbReference type="EMBL" id="KAK8959078.1"/>
    </source>
</evidence>
<reference evidence="1 2" key="1">
    <citation type="journal article" date="2022" name="Nat. Plants">
        <title>Genomes of leafy and leafless Platanthera orchids illuminate the evolution of mycoheterotrophy.</title>
        <authorList>
            <person name="Li M.H."/>
            <person name="Liu K.W."/>
            <person name="Li Z."/>
            <person name="Lu H.C."/>
            <person name="Ye Q.L."/>
            <person name="Zhang D."/>
            <person name="Wang J.Y."/>
            <person name="Li Y.F."/>
            <person name="Zhong Z.M."/>
            <person name="Liu X."/>
            <person name="Yu X."/>
            <person name="Liu D.K."/>
            <person name="Tu X.D."/>
            <person name="Liu B."/>
            <person name="Hao Y."/>
            <person name="Liao X.Y."/>
            <person name="Jiang Y.T."/>
            <person name="Sun W.H."/>
            <person name="Chen J."/>
            <person name="Chen Y.Q."/>
            <person name="Ai Y."/>
            <person name="Zhai J.W."/>
            <person name="Wu S.S."/>
            <person name="Zhou Z."/>
            <person name="Hsiao Y.Y."/>
            <person name="Wu W.L."/>
            <person name="Chen Y.Y."/>
            <person name="Lin Y.F."/>
            <person name="Hsu J.L."/>
            <person name="Li C.Y."/>
            <person name="Wang Z.W."/>
            <person name="Zhao X."/>
            <person name="Zhong W.Y."/>
            <person name="Ma X.K."/>
            <person name="Ma L."/>
            <person name="Huang J."/>
            <person name="Chen G.Z."/>
            <person name="Huang M.Z."/>
            <person name="Huang L."/>
            <person name="Peng D.H."/>
            <person name="Luo Y.B."/>
            <person name="Zou S.Q."/>
            <person name="Chen S.P."/>
            <person name="Lan S."/>
            <person name="Tsai W.C."/>
            <person name="Van de Peer Y."/>
            <person name="Liu Z.J."/>
        </authorList>
    </citation>
    <scope>NUCLEOTIDE SEQUENCE [LARGE SCALE GENOMIC DNA]</scope>
    <source>
        <strain evidence="1">Lor288</strain>
    </source>
</reference>
<dbReference type="Proteomes" id="UP001412067">
    <property type="component" value="Unassembled WGS sequence"/>
</dbReference>
<comment type="caution">
    <text evidence="1">The sequence shown here is derived from an EMBL/GenBank/DDBJ whole genome shotgun (WGS) entry which is preliminary data.</text>
</comment>
<protein>
    <submittedName>
        <fullName evidence="1">Uncharacterized protein</fullName>
    </submittedName>
</protein>
<gene>
    <name evidence="1" type="ORF">KSP40_PGU001478</name>
</gene>
<keyword evidence="2" id="KW-1185">Reference proteome</keyword>
<organism evidence="1 2">
    <name type="scientific">Platanthera guangdongensis</name>
    <dbReference type="NCBI Taxonomy" id="2320717"/>
    <lineage>
        <taxon>Eukaryota</taxon>
        <taxon>Viridiplantae</taxon>
        <taxon>Streptophyta</taxon>
        <taxon>Embryophyta</taxon>
        <taxon>Tracheophyta</taxon>
        <taxon>Spermatophyta</taxon>
        <taxon>Magnoliopsida</taxon>
        <taxon>Liliopsida</taxon>
        <taxon>Asparagales</taxon>
        <taxon>Orchidaceae</taxon>
        <taxon>Orchidoideae</taxon>
        <taxon>Orchideae</taxon>
        <taxon>Orchidinae</taxon>
        <taxon>Platanthera</taxon>
    </lineage>
</organism>
<name>A0ABR2M7C3_9ASPA</name>
<evidence type="ECO:0000313" key="2">
    <source>
        <dbReference type="Proteomes" id="UP001412067"/>
    </source>
</evidence>
<sequence length="65" mass="7468">MTTPNQIITSKNIGGITEKLAFALIILARRLQPYFQAHSIQVVTGHPLRNIFEGVELMRWQVYRS</sequence>
<dbReference type="EMBL" id="JBBWWR010000012">
    <property type="protein sequence ID" value="KAK8959078.1"/>
    <property type="molecule type" value="Genomic_DNA"/>
</dbReference>